<dbReference type="InterPro" id="IPR019109">
    <property type="entry name" value="MamF_MmsF"/>
</dbReference>
<evidence type="ECO:0000256" key="1">
    <source>
        <dbReference type="ARBA" id="ARBA00004141"/>
    </source>
</evidence>
<feature type="transmembrane region" description="Helical" evidence="5">
    <location>
        <begin position="44"/>
        <end position="63"/>
    </location>
</feature>
<proteinExistence type="predicted"/>
<keyword evidence="7" id="KW-1185">Reference proteome</keyword>
<name>A0A223SDW8_9ACTN</name>
<dbReference type="OrthoDB" id="9808930at2"/>
<dbReference type="KEGG" id="ngv:CDO52_20265"/>
<evidence type="ECO:0000256" key="3">
    <source>
        <dbReference type="ARBA" id="ARBA00022989"/>
    </source>
</evidence>
<evidence type="ECO:0000313" key="6">
    <source>
        <dbReference type="EMBL" id="ASU86338.1"/>
    </source>
</evidence>
<evidence type="ECO:0000256" key="5">
    <source>
        <dbReference type="SAM" id="Phobius"/>
    </source>
</evidence>
<reference evidence="6 7" key="1">
    <citation type="submission" date="2017-08" db="EMBL/GenBank/DDBJ databases">
        <title>The complete genome sequence of Nocardiopsis gilva YIM 90087.</title>
        <authorList>
            <person name="Yin M."/>
            <person name="Tang S."/>
        </authorList>
    </citation>
    <scope>NUCLEOTIDE SEQUENCE [LARGE SCALE GENOMIC DNA]</scope>
    <source>
        <strain evidence="6 7">YIM 90087</strain>
    </source>
</reference>
<sequence>MIAHLSGIIMACLGWLPALIVFQVKKTHSAYVRHHASEALNFQLTLLIPYALSWIVFLGLGVFYPDQSWIGSVLIAVFWAVAILFGVLGSLGANKGAWYRYPVVIRLVK</sequence>
<gene>
    <name evidence="6" type="ORF">CDO52_20265</name>
</gene>
<evidence type="ECO:0000256" key="2">
    <source>
        <dbReference type="ARBA" id="ARBA00022692"/>
    </source>
</evidence>
<dbReference type="Pfam" id="PF09685">
    <property type="entry name" value="MamF_MmsF"/>
    <property type="match status" value="1"/>
</dbReference>
<feature type="transmembrane region" description="Helical" evidence="5">
    <location>
        <begin position="69"/>
        <end position="91"/>
    </location>
</feature>
<keyword evidence="2 5" id="KW-0812">Transmembrane</keyword>
<accession>A0A223SDW8</accession>
<organism evidence="6 7">
    <name type="scientific">Nocardiopsis gilva YIM 90087</name>
    <dbReference type="NCBI Taxonomy" id="1235441"/>
    <lineage>
        <taxon>Bacteria</taxon>
        <taxon>Bacillati</taxon>
        <taxon>Actinomycetota</taxon>
        <taxon>Actinomycetes</taxon>
        <taxon>Streptosporangiales</taxon>
        <taxon>Nocardiopsidaceae</taxon>
        <taxon>Nocardiopsis</taxon>
    </lineage>
</organism>
<dbReference type="Proteomes" id="UP000215005">
    <property type="component" value="Chromosome"/>
</dbReference>
<dbReference type="EMBL" id="CP022753">
    <property type="protein sequence ID" value="ASU86338.1"/>
    <property type="molecule type" value="Genomic_DNA"/>
</dbReference>
<comment type="subcellular location">
    <subcellularLocation>
        <location evidence="1">Membrane</location>
        <topology evidence="1">Multi-pass membrane protein</topology>
    </subcellularLocation>
</comment>
<evidence type="ECO:0000313" key="7">
    <source>
        <dbReference type="Proteomes" id="UP000215005"/>
    </source>
</evidence>
<keyword evidence="4 5" id="KW-0472">Membrane</keyword>
<keyword evidence="3 5" id="KW-1133">Transmembrane helix</keyword>
<evidence type="ECO:0000256" key="4">
    <source>
        <dbReference type="ARBA" id="ARBA00023136"/>
    </source>
</evidence>
<dbReference type="AlphaFoldDB" id="A0A223SDW8"/>
<protein>
    <submittedName>
        <fullName evidence="6">DUF4870 domain-containing protein</fullName>
    </submittedName>
</protein>
<feature type="transmembrane region" description="Helical" evidence="5">
    <location>
        <begin position="6"/>
        <end position="24"/>
    </location>
</feature>